<protein>
    <recommendedName>
        <fullName evidence="2">AB hydrolase-1 domain-containing protein</fullName>
    </recommendedName>
</protein>
<accession>A0AA43QTT1</accession>
<dbReference type="PIRSF" id="PIRSF029171">
    <property type="entry name" value="Esterase_LipA"/>
    <property type="match status" value="1"/>
</dbReference>
<sequence>MASLPADDPLINFSPDFPEDSIVNILKAYDFEKSKRAHALVDPFYTIPPHSARADPGSVLKVESETDTSLYNLPPNLSLSRFIYQSYDSKGRYVPVSAYVLWPDEAVPCNGGPPVVIWAHGTSGVFHESAPSNQKDLWHHFQLPFHLALNGYVVVATDYAGLGVREDSDGTFIPHEYLMPRAQAMDISTIIPAYRTAFPTINKSFVVVGTSQGGAAVWMFAEMLACKSYPTPGYLGTIALHPLLRLLDLPLRAPIMPLLMVMLGQSLEFHSQGFDEGFDASNIFTTHGKEVCKVYRTSGGGNAVLFQLPHPQSILQPGWERDAAIVRYQNWAQTGKRAFHGPMLVIQGEDDPIVPAEVTKRVVNETNLLGVGKPIQYVSLPGVSHAEAMYAGQMKCLQWISARFINAKLRSSFYTVQPLRQPASRQKETNWFISGQSFPWQQV</sequence>
<gene>
    <name evidence="3" type="ORF">OHK93_001952</name>
</gene>
<evidence type="ECO:0000313" key="4">
    <source>
        <dbReference type="Proteomes" id="UP001161017"/>
    </source>
</evidence>
<dbReference type="PANTHER" id="PTHR34853:SF1">
    <property type="entry name" value="LIPASE 5"/>
    <property type="match status" value="1"/>
</dbReference>
<dbReference type="Proteomes" id="UP001161017">
    <property type="component" value="Unassembled WGS sequence"/>
</dbReference>
<comment type="caution">
    <text evidence="3">The sequence shown here is derived from an EMBL/GenBank/DDBJ whole genome shotgun (WGS) entry which is preliminary data.</text>
</comment>
<evidence type="ECO:0000256" key="1">
    <source>
        <dbReference type="PIRNR" id="PIRNR029171"/>
    </source>
</evidence>
<dbReference type="PANTHER" id="PTHR34853">
    <property type="match status" value="1"/>
</dbReference>
<dbReference type="Pfam" id="PF12697">
    <property type="entry name" value="Abhydrolase_6"/>
    <property type="match status" value="1"/>
</dbReference>
<dbReference type="Gene3D" id="3.40.50.1820">
    <property type="entry name" value="alpha/beta hydrolase"/>
    <property type="match status" value="2"/>
</dbReference>
<keyword evidence="4" id="KW-1185">Reference proteome</keyword>
<comment type="similarity">
    <text evidence="1">Belongs to the AB hydrolase superfamily. Lipase family.</text>
</comment>
<name>A0AA43QTT1_9LECA</name>
<dbReference type="GO" id="GO:0016042">
    <property type="term" value="P:lipid catabolic process"/>
    <property type="evidence" value="ECO:0007669"/>
    <property type="project" value="UniProtKB-UniRule"/>
</dbReference>
<organism evidence="3 4">
    <name type="scientific">Ramalina farinacea</name>
    <dbReference type="NCBI Taxonomy" id="258253"/>
    <lineage>
        <taxon>Eukaryota</taxon>
        <taxon>Fungi</taxon>
        <taxon>Dikarya</taxon>
        <taxon>Ascomycota</taxon>
        <taxon>Pezizomycotina</taxon>
        <taxon>Lecanoromycetes</taxon>
        <taxon>OSLEUM clade</taxon>
        <taxon>Lecanoromycetidae</taxon>
        <taxon>Lecanorales</taxon>
        <taxon>Lecanorineae</taxon>
        <taxon>Ramalinaceae</taxon>
        <taxon>Ramalina</taxon>
    </lineage>
</organism>
<dbReference type="InterPro" id="IPR005152">
    <property type="entry name" value="Lipase_secreted"/>
</dbReference>
<feature type="domain" description="AB hydrolase-1" evidence="2">
    <location>
        <begin position="116"/>
        <end position="385"/>
    </location>
</feature>
<dbReference type="AlphaFoldDB" id="A0AA43QTT1"/>
<dbReference type="InterPro" id="IPR000073">
    <property type="entry name" value="AB_hydrolase_1"/>
</dbReference>
<dbReference type="EMBL" id="JAPUFD010000012">
    <property type="protein sequence ID" value="MDI1490748.1"/>
    <property type="molecule type" value="Genomic_DNA"/>
</dbReference>
<dbReference type="InterPro" id="IPR029058">
    <property type="entry name" value="AB_hydrolase_fold"/>
</dbReference>
<proteinExistence type="inferred from homology"/>
<evidence type="ECO:0000259" key="2">
    <source>
        <dbReference type="Pfam" id="PF12697"/>
    </source>
</evidence>
<evidence type="ECO:0000313" key="3">
    <source>
        <dbReference type="EMBL" id="MDI1490748.1"/>
    </source>
</evidence>
<reference evidence="3" key="1">
    <citation type="journal article" date="2023" name="Genome Biol. Evol.">
        <title>First Whole Genome Sequence and Flow Cytometry Genome Size Data for the Lichen-Forming Fungus Ramalina farinacea (Ascomycota).</title>
        <authorList>
            <person name="Llewellyn T."/>
            <person name="Mian S."/>
            <person name="Hill R."/>
            <person name="Leitch I.J."/>
            <person name="Gaya E."/>
        </authorList>
    </citation>
    <scope>NUCLEOTIDE SEQUENCE</scope>
    <source>
        <strain evidence="3">LIQ254RAFAR</strain>
    </source>
</reference>
<dbReference type="SUPFAM" id="SSF53474">
    <property type="entry name" value="alpha/beta-Hydrolases"/>
    <property type="match status" value="1"/>
</dbReference>
<dbReference type="GO" id="GO:0004806">
    <property type="term" value="F:triacylglycerol lipase activity"/>
    <property type="evidence" value="ECO:0007669"/>
    <property type="project" value="UniProtKB-UniRule"/>
</dbReference>